<accession>A0AAW0NAU1</accession>
<dbReference type="InterPro" id="IPR039628">
    <property type="entry name" value="PIANP"/>
</dbReference>
<keyword evidence="3" id="KW-1185">Reference proteome</keyword>
<evidence type="ECO:0000313" key="2">
    <source>
        <dbReference type="EMBL" id="KAK7887037.1"/>
    </source>
</evidence>
<proteinExistence type="predicted"/>
<comment type="caution">
    <text evidence="2">The sequence shown here is derived from an EMBL/GenBank/DDBJ whole genome shotgun (WGS) entry which is preliminary data.</text>
</comment>
<dbReference type="PANTHER" id="PTHR32023">
    <property type="entry name" value="PILR ALPHA-ASSOCIATED NEURAL PROTEIN"/>
    <property type="match status" value="1"/>
</dbReference>
<name>A0AAW0NAU1_9GOBI</name>
<sequence>MVWLFKFTSPGIKAKKVLYVTAQKSYTSCSFPSSISAVSSRPPALRWLLSLLLGAAEEQLSVTAQGTPTPLWAVVWGPTQPLEDETYHFMSSQETEPLSYPGRQQAGGSTTPQDWPHGSAGSANPPGDTLLLPKPKEGAEDQGTEAEETEPEEVDPQFYVTVTISSLLILTAVVITAKLCLSLSLSYSAAVSVEPLISGLLQRCQSDCRSSTDNPAVCLSLIHDKLSLSLSLPLLFH</sequence>
<evidence type="ECO:0000313" key="3">
    <source>
        <dbReference type="Proteomes" id="UP001460270"/>
    </source>
</evidence>
<feature type="compositionally biased region" description="Acidic residues" evidence="1">
    <location>
        <begin position="140"/>
        <end position="154"/>
    </location>
</feature>
<dbReference type="EMBL" id="JBBPFD010000019">
    <property type="protein sequence ID" value="KAK7887037.1"/>
    <property type="molecule type" value="Genomic_DNA"/>
</dbReference>
<gene>
    <name evidence="2" type="ORF">WMY93_026658</name>
</gene>
<organism evidence="2 3">
    <name type="scientific">Mugilogobius chulae</name>
    <name type="common">yellowstripe goby</name>
    <dbReference type="NCBI Taxonomy" id="88201"/>
    <lineage>
        <taxon>Eukaryota</taxon>
        <taxon>Metazoa</taxon>
        <taxon>Chordata</taxon>
        <taxon>Craniata</taxon>
        <taxon>Vertebrata</taxon>
        <taxon>Euteleostomi</taxon>
        <taxon>Actinopterygii</taxon>
        <taxon>Neopterygii</taxon>
        <taxon>Teleostei</taxon>
        <taxon>Neoteleostei</taxon>
        <taxon>Acanthomorphata</taxon>
        <taxon>Gobiaria</taxon>
        <taxon>Gobiiformes</taxon>
        <taxon>Gobioidei</taxon>
        <taxon>Gobiidae</taxon>
        <taxon>Gobionellinae</taxon>
        <taxon>Mugilogobius</taxon>
    </lineage>
</organism>
<dbReference type="Proteomes" id="UP001460270">
    <property type="component" value="Unassembled WGS sequence"/>
</dbReference>
<dbReference type="AlphaFoldDB" id="A0AAW0NAU1"/>
<dbReference type="PANTHER" id="PTHR32023:SF2">
    <property type="entry name" value="PILR ALPHA-ASSOCIATED NEURAL PROTEIN"/>
    <property type="match status" value="1"/>
</dbReference>
<reference evidence="3" key="1">
    <citation type="submission" date="2024-04" db="EMBL/GenBank/DDBJ databases">
        <title>Salinicola lusitanus LLJ914,a marine bacterium isolated from the Okinawa Trough.</title>
        <authorList>
            <person name="Li J."/>
        </authorList>
    </citation>
    <scope>NUCLEOTIDE SEQUENCE [LARGE SCALE GENOMIC DNA]</scope>
</reference>
<dbReference type="GO" id="GO:0016020">
    <property type="term" value="C:membrane"/>
    <property type="evidence" value="ECO:0007669"/>
    <property type="project" value="TreeGrafter"/>
</dbReference>
<dbReference type="GO" id="GO:0050776">
    <property type="term" value="P:regulation of immune response"/>
    <property type="evidence" value="ECO:0007669"/>
    <property type="project" value="InterPro"/>
</dbReference>
<protein>
    <submittedName>
        <fullName evidence="2">Uncharacterized protein</fullName>
    </submittedName>
</protein>
<feature type="region of interest" description="Disordered" evidence="1">
    <location>
        <begin position="90"/>
        <end position="154"/>
    </location>
</feature>
<evidence type="ECO:0000256" key="1">
    <source>
        <dbReference type="SAM" id="MobiDB-lite"/>
    </source>
</evidence>